<evidence type="ECO:0000313" key="6">
    <source>
        <dbReference type="Proteomes" id="UP001156140"/>
    </source>
</evidence>
<sequence length="260" mass="29057">MLRFAANLTAMYGKLSLLDAMTAAKADGFDAFECRTPFDFPKEVVRDHAADLGLTFVQFNCPMGNFAAGDRGLTCVPGREEEFRASIEKTIDYAQTLGVRQVNCVGGLRVPGAADDEIEDVMVRNLRYAAPRLADAGIKLQIEPINPLDTPGVFLTTTAQFKRIRERVSHPNLYLQYDFYHMQIVQGDLIRRYDELADVISHVQVADNPGRHEPGTGEINYDFIFRALEARGYDGWIGCEYAPSVSGPDSRRWLQNVGRS</sequence>
<evidence type="ECO:0000256" key="1">
    <source>
        <dbReference type="ARBA" id="ARBA00023235"/>
    </source>
</evidence>
<protein>
    <submittedName>
        <fullName evidence="5">TIM barrel protein</fullName>
    </submittedName>
</protein>
<dbReference type="Pfam" id="PF01261">
    <property type="entry name" value="AP_endonuc_2"/>
    <property type="match status" value="1"/>
</dbReference>
<dbReference type="AlphaFoldDB" id="A0AA41UBV9"/>
<organism evidence="5 6">
    <name type="scientific">Paradevosia shaoguanensis</name>
    <dbReference type="NCBI Taxonomy" id="1335043"/>
    <lineage>
        <taxon>Bacteria</taxon>
        <taxon>Pseudomonadati</taxon>
        <taxon>Pseudomonadota</taxon>
        <taxon>Alphaproteobacteria</taxon>
        <taxon>Hyphomicrobiales</taxon>
        <taxon>Devosiaceae</taxon>
        <taxon>Paradevosia</taxon>
    </lineage>
</organism>
<dbReference type="SUPFAM" id="SSF51658">
    <property type="entry name" value="Xylose isomerase-like"/>
    <property type="match status" value="1"/>
</dbReference>
<name>A0AA41UBV9_9HYPH</name>
<feature type="domain" description="Xylose isomerase-like TIM barrel" evidence="4">
    <location>
        <begin position="23"/>
        <end position="255"/>
    </location>
</feature>
<reference evidence="5" key="1">
    <citation type="submission" date="2022-03" db="EMBL/GenBank/DDBJ databases">
        <title>The complete genome sequence of a Methyloterrigena soli.</title>
        <authorList>
            <person name="Zi Z."/>
        </authorList>
    </citation>
    <scope>NUCLEOTIDE SEQUENCE</scope>
    <source>
        <strain evidence="5">M48</strain>
    </source>
</reference>
<accession>A0AA41UBV9</accession>
<dbReference type="PANTHER" id="PTHR43489:SF6">
    <property type="entry name" value="HYDROXYPYRUVATE ISOMERASE-RELATED"/>
    <property type="match status" value="1"/>
</dbReference>
<dbReference type="GO" id="GO:0008903">
    <property type="term" value="F:hydroxypyruvate isomerase activity"/>
    <property type="evidence" value="ECO:0007669"/>
    <property type="project" value="TreeGrafter"/>
</dbReference>
<feature type="active site" description="Proton donor/acceptor" evidence="3">
    <location>
        <position position="143"/>
    </location>
</feature>
<keyword evidence="1 2" id="KW-0413">Isomerase</keyword>
<dbReference type="FunFam" id="3.20.20.150:FF:000007">
    <property type="entry name" value="Hydroxypyruvate isomerase"/>
    <property type="match status" value="1"/>
</dbReference>
<dbReference type="PANTHER" id="PTHR43489">
    <property type="entry name" value="ISOMERASE"/>
    <property type="match status" value="1"/>
</dbReference>
<gene>
    <name evidence="5" type="ORF">ML536_02085</name>
</gene>
<dbReference type="GO" id="GO:0046487">
    <property type="term" value="P:glyoxylate metabolic process"/>
    <property type="evidence" value="ECO:0007669"/>
    <property type="project" value="TreeGrafter"/>
</dbReference>
<dbReference type="InterPro" id="IPR050417">
    <property type="entry name" value="Sugar_Epim/Isomerase"/>
</dbReference>
<dbReference type="Gene3D" id="3.20.20.150">
    <property type="entry name" value="Divalent-metal-dependent TIM barrel enzymes"/>
    <property type="match status" value="1"/>
</dbReference>
<evidence type="ECO:0000259" key="4">
    <source>
        <dbReference type="Pfam" id="PF01261"/>
    </source>
</evidence>
<keyword evidence="6" id="KW-1185">Reference proteome</keyword>
<comment type="caution">
    <text evidence="5">The sequence shown here is derived from an EMBL/GenBank/DDBJ whole genome shotgun (WGS) entry which is preliminary data.</text>
</comment>
<feature type="active site" description="Proton donor/acceptor" evidence="3">
    <location>
        <position position="240"/>
    </location>
</feature>
<evidence type="ECO:0000313" key="5">
    <source>
        <dbReference type="EMBL" id="MCI0125609.1"/>
    </source>
</evidence>
<dbReference type="EMBL" id="JALAZD010000001">
    <property type="protein sequence ID" value="MCI0125609.1"/>
    <property type="molecule type" value="Genomic_DNA"/>
</dbReference>
<dbReference type="Proteomes" id="UP001156140">
    <property type="component" value="Unassembled WGS sequence"/>
</dbReference>
<proteinExistence type="inferred from homology"/>
<comment type="similarity">
    <text evidence="2">Belongs to the hyi family.</text>
</comment>
<evidence type="ECO:0000256" key="3">
    <source>
        <dbReference type="PIRSR" id="PIRSR006241-50"/>
    </source>
</evidence>
<evidence type="ECO:0000256" key="2">
    <source>
        <dbReference type="PIRNR" id="PIRNR006241"/>
    </source>
</evidence>
<dbReference type="PIRSF" id="PIRSF006241">
    <property type="entry name" value="HyI"/>
    <property type="match status" value="1"/>
</dbReference>
<dbReference type="InterPro" id="IPR036237">
    <property type="entry name" value="Xyl_isomerase-like_sf"/>
</dbReference>
<dbReference type="InterPro" id="IPR013022">
    <property type="entry name" value="Xyl_isomerase-like_TIM-brl"/>
</dbReference>
<dbReference type="InterPro" id="IPR026040">
    <property type="entry name" value="HyI-like"/>
</dbReference>